<evidence type="ECO:0000313" key="4">
    <source>
        <dbReference type="Proteomes" id="UP001056855"/>
    </source>
</evidence>
<dbReference type="InterPro" id="IPR018391">
    <property type="entry name" value="PQQ_b-propeller_rpt"/>
</dbReference>
<evidence type="ECO:0000259" key="2">
    <source>
        <dbReference type="Pfam" id="PF13360"/>
    </source>
</evidence>
<dbReference type="InterPro" id="IPR006311">
    <property type="entry name" value="TAT_signal"/>
</dbReference>
<dbReference type="PROSITE" id="PS51318">
    <property type="entry name" value="TAT"/>
    <property type="match status" value="1"/>
</dbReference>
<protein>
    <submittedName>
        <fullName evidence="3">PQQ-like beta-propeller repeat protein</fullName>
    </submittedName>
</protein>
<keyword evidence="4" id="KW-1185">Reference proteome</keyword>
<dbReference type="EMBL" id="CP100355">
    <property type="protein sequence ID" value="UTF52146.1"/>
    <property type="molecule type" value="Genomic_DNA"/>
</dbReference>
<dbReference type="PANTHER" id="PTHR34512">
    <property type="entry name" value="CELL SURFACE PROTEIN"/>
    <property type="match status" value="1"/>
</dbReference>
<evidence type="ECO:0000313" key="3">
    <source>
        <dbReference type="EMBL" id="UTF52146.1"/>
    </source>
</evidence>
<accession>A0A9E7N742</accession>
<dbReference type="SUPFAM" id="SSF50998">
    <property type="entry name" value="Quinoprotein alcohol dehydrogenase-like"/>
    <property type="match status" value="1"/>
</dbReference>
<dbReference type="RefSeq" id="WP_254155940.1">
    <property type="nucleotide sequence ID" value="NZ_CP100355.1"/>
</dbReference>
<name>A0A9E7N742_9EURY</name>
<dbReference type="InterPro" id="IPR002372">
    <property type="entry name" value="PQQ_rpt_dom"/>
</dbReference>
<sequence length="505" mass="54416">MAGLNRRTVLSAGAALSTTGVLASVGSVLADGYGEGDEDSSEDGDGSHRERPTEIAWRYDGAHDLGSIVIADDRIYTLVQGGVTALDAEDGSSEWETGDIDAERTLSTDGDVLYVAGDPIRAIGAETGDVRWESEIDSLELAVGHGMVYTASEHTVYALDTEDGSIQWERERVEVETADGTETAEELQFGDVSEDAVYVFDSAYAPGRAGMFAGLDPETGETVVTVDPDESVSQVTAGSGHVAIFPAYDATYLYEMATREVVASTSMTRTNSIVDETYFALGRDGNLSAYDLSESGERRWTTDSYHSLPALVGETVITAYGPDSADIPDEEDDEDRVLAYDLETGEERWRYAFDEREWIGSQESIVADENTVYVSRDGELLALRTEDEEDGDEEEPDEDDQTDEDPGDEEPTSIDLSVTGPDSIAHDESADFTVTLRNDGTEPVELDVTLEVEDRTRSGTVEIAGEDCISSTFTVAGSDLPTGDVEWAIVAGEQRVEGTLTVEGC</sequence>
<dbReference type="Pfam" id="PF13360">
    <property type="entry name" value="PQQ_2"/>
    <property type="match status" value="2"/>
</dbReference>
<dbReference type="KEGG" id="sawl:NGM29_10060"/>
<dbReference type="GeneID" id="73290392"/>
<dbReference type="InterPro" id="IPR011047">
    <property type="entry name" value="Quinoprotein_ADH-like_sf"/>
</dbReference>
<feature type="region of interest" description="Disordered" evidence="1">
    <location>
        <begin position="378"/>
        <end position="425"/>
    </location>
</feature>
<dbReference type="PANTHER" id="PTHR34512:SF30">
    <property type="entry name" value="OUTER MEMBRANE PROTEIN ASSEMBLY FACTOR BAMB"/>
    <property type="match status" value="1"/>
</dbReference>
<dbReference type="Proteomes" id="UP001056855">
    <property type="component" value="Chromosome"/>
</dbReference>
<proteinExistence type="predicted"/>
<dbReference type="Gene3D" id="2.130.10.10">
    <property type="entry name" value="YVTN repeat-like/Quinoprotein amine dehydrogenase"/>
    <property type="match status" value="2"/>
</dbReference>
<dbReference type="InterPro" id="IPR015943">
    <property type="entry name" value="WD40/YVTN_repeat-like_dom_sf"/>
</dbReference>
<gene>
    <name evidence="3" type="ORF">NGM29_10060</name>
</gene>
<dbReference type="SMART" id="SM00564">
    <property type="entry name" value="PQQ"/>
    <property type="match status" value="5"/>
</dbReference>
<dbReference type="AlphaFoldDB" id="A0A9E7N742"/>
<evidence type="ECO:0000256" key="1">
    <source>
        <dbReference type="SAM" id="MobiDB-lite"/>
    </source>
</evidence>
<feature type="domain" description="Pyrrolo-quinoline quinone repeat" evidence="2">
    <location>
        <begin position="81"/>
        <end position="222"/>
    </location>
</feature>
<feature type="domain" description="Pyrrolo-quinoline quinone repeat" evidence="2">
    <location>
        <begin position="283"/>
        <end position="387"/>
    </location>
</feature>
<reference evidence="3" key="1">
    <citation type="submission" date="2022-06" db="EMBL/GenBank/DDBJ databases">
        <title>Diverse halophilic archaea isolated from saline environments.</title>
        <authorList>
            <person name="Cui H.-L."/>
        </authorList>
    </citation>
    <scope>NUCLEOTIDE SEQUENCE</scope>
    <source>
        <strain evidence="3">WLHS1</strain>
    </source>
</reference>
<organism evidence="3 4">
    <name type="scientific">Natronosalvus rutilus</name>
    <dbReference type="NCBI Taxonomy" id="2953753"/>
    <lineage>
        <taxon>Archaea</taxon>
        <taxon>Methanobacteriati</taxon>
        <taxon>Methanobacteriota</taxon>
        <taxon>Stenosarchaea group</taxon>
        <taxon>Halobacteria</taxon>
        <taxon>Halobacteriales</taxon>
        <taxon>Natrialbaceae</taxon>
        <taxon>Natronosalvus</taxon>
    </lineage>
</organism>
<feature type="compositionally biased region" description="Acidic residues" evidence="1">
    <location>
        <begin position="386"/>
        <end position="412"/>
    </location>
</feature>